<name>A0A7W7DAA3_9ACTN</name>
<gene>
    <name evidence="1" type="ORF">BJ982_003819</name>
</gene>
<dbReference type="AlphaFoldDB" id="A0A7W7DAA3"/>
<dbReference type="Proteomes" id="UP000542210">
    <property type="component" value="Unassembled WGS sequence"/>
</dbReference>
<organism evidence="1 2">
    <name type="scientific">Sphaerisporangium siamense</name>
    <dbReference type="NCBI Taxonomy" id="795645"/>
    <lineage>
        <taxon>Bacteria</taxon>
        <taxon>Bacillati</taxon>
        <taxon>Actinomycetota</taxon>
        <taxon>Actinomycetes</taxon>
        <taxon>Streptosporangiales</taxon>
        <taxon>Streptosporangiaceae</taxon>
        <taxon>Sphaerisporangium</taxon>
    </lineage>
</organism>
<keyword evidence="2" id="KW-1185">Reference proteome</keyword>
<evidence type="ECO:0000313" key="1">
    <source>
        <dbReference type="EMBL" id="MBB4702275.1"/>
    </source>
</evidence>
<protein>
    <submittedName>
        <fullName evidence="1">Uncharacterized protein</fullName>
    </submittedName>
</protein>
<sequence>MPTESLQELKDYYRQSGARTGIKLGDDEMRRVISLLPELGPMVETPPAELRYIEGLLRLPLGAVGGFWVIPASGGSPCPCGRTPTALDIVAYAVNQRVHEERLLRDTVLGVHNVFEFADEGRTAPCHVCGREFTSRSYWIDRHKYLYA</sequence>
<accession>A0A7W7DAA3</accession>
<evidence type="ECO:0000313" key="2">
    <source>
        <dbReference type="Proteomes" id="UP000542210"/>
    </source>
</evidence>
<reference evidence="1 2" key="1">
    <citation type="submission" date="2020-08" db="EMBL/GenBank/DDBJ databases">
        <title>Sequencing the genomes of 1000 actinobacteria strains.</title>
        <authorList>
            <person name="Klenk H.-P."/>
        </authorList>
    </citation>
    <scope>NUCLEOTIDE SEQUENCE [LARGE SCALE GENOMIC DNA]</scope>
    <source>
        <strain evidence="1 2">DSM 45784</strain>
    </source>
</reference>
<dbReference type="EMBL" id="JACHND010000001">
    <property type="protein sequence ID" value="MBB4702275.1"/>
    <property type="molecule type" value="Genomic_DNA"/>
</dbReference>
<dbReference type="RefSeq" id="WP_184881924.1">
    <property type="nucleotide sequence ID" value="NZ_BOOV01000056.1"/>
</dbReference>
<comment type="caution">
    <text evidence="1">The sequence shown here is derived from an EMBL/GenBank/DDBJ whole genome shotgun (WGS) entry which is preliminary data.</text>
</comment>
<proteinExistence type="predicted"/>